<dbReference type="InterPro" id="IPR029039">
    <property type="entry name" value="Flavoprotein-like_sf"/>
</dbReference>
<dbReference type="InterPro" id="IPR005025">
    <property type="entry name" value="FMN_Rdtase-like_dom"/>
</dbReference>
<dbReference type="Gene3D" id="3.40.50.360">
    <property type="match status" value="1"/>
</dbReference>
<sequence>MTQTTPTRSDSIRPAQGRPRLAVIIASVRQGRFAPVVAAWTQARVAEHSGFEVDVIDLADEYLPLELAPDSPVVLGEDYPRPPQMARLTARLDAADAFLVITPEYNHSFPASIKAAIDWHFTQWQAKPVAFVSYGGHAGGARAVNHLRQVFTELHAVSIRDGVAFPMVYRVFDEDGQPTDPEVGRAAKVMLDELAWWARALRTAREETPYAW</sequence>
<dbReference type="Proteomes" id="UP000037397">
    <property type="component" value="Unassembled WGS sequence"/>
</dbReference>
<name>A0A0L6CLR7_9MICO</name>
<organism evidence="2 3">
    <name type="scientific">Luteipulveratus halotolerans</name>
    <dbReference type="NCBI Taxonomy" id="1631356"/>
    <lineage>
        <taxon>Bacteria</taxon>
        <taxon>Bacillati</taxon>
        <taxon>Actinomycetota</taxon>
        <taxon>Actinomycetes</taxon>
        <taxon>Micrococcales</taxon>
        <taxon>Dermacoccaceae</taxon>
        <taxon>Luteipulveratus</taxon>
    </lineage>
</organism>
<feature type="domain" description="NADPH-dependent FMN reductase-like" evidence="1">
    <location>
        <begin position="20"/>
        <end position="165"/>
    </location>
</feature>
<dbReference type="PANTHER" id="PTHR30543:SF21">
    <property type="entry name" value="NAD(P)H-DEPENDENT FMN REDUCTASE LOT6"/>
    <property type="match status" value="1"/>
</dbReference>
<comment type="caution">
    <text evidence="2">The sequence shown here is derived from an EMBL/GenBank/DDBJ whole genome shotgun (WGS) entry which is preliminary data.</text>
</comment>
<dbReference type="EMBL" id="LAIR01000002">
    <property type="protein sequence ID" value="KNX38741.1"/>
    <property type="molecule type" value="Genomic_DNA"/>
</dbReference>
<accession>A0A0L6CLR7</accession>
<dbReference type="Pfam" id="PF03358">
    <property type="entry name" value="FMN_red"/>
    <property type="match status" value="1"/>
</dbReference>
<dbReference type="InterPro" id="IPR050712">
    <property type="entry name" value="NAD(P)H-dep_reductase"/>
</dbReference>
<dbReference type="OrthoDB" id="9812295at2"/>
<dbReference type="GO" id="GO:0005829">
    <property type="term" value="C:cytosol"/>
    <property type="evidence" value="ECO:0007669"/>
    <property type="project" value="TreeGrafter"/>
</dbReference>
<dbReference type="GO" id="GO:0010181">
    <property type="term" value="F:FMN binding"/>
    <property type="evidence" value="ECO:0007669"/>
    <property type="project" value="TreeGrafter"/>
</dbReference>
<dbReference type="AlphaFoldDB" id="A0A0L6CLR7"/>
<evidence type="ECO:0000313" key="2">
    <source>
        <dbReference type="EMBL" id="KNX38741.1"/>
    </source>
</evidence>
<dbReference type="PATRIC" id="fig|1631356.3.peg.3777"/>
<evidence type="ECO:0000313" key="3">
    <source>
        <dbReference type="Proteomes" id="UP000037397"/>
    </source>
</evidence>
<dbReference type="STRING" id="1631356.VV01_18905"/>
<gene>
    <name evidence="2" type="ORF">VV01_18905</name>
</gene>
<reference evidence="3" key="1">
    <citation type="submission" date="2015-03" db="EMBL/GenBank/DDBJ databases">
        <title>Luteipulveratus halotolerans sp. nov., a novel actinobacterium (Dermacoccaceae) from Sarawak, Malaysia.</title>
        <authorList>
            <person name="Juboi H."/>
            <person name="Basik A."/>
            <person name="Shamsul S.S."/>
            <person name="Arnold P."/>
            <person name="Schmitt E.K."/>
            <person name="Sanglier J.-J."/>
            <person name="Yeo T."/>
        </authorList>
    </citation>
    <scope>NUCLEOTIDE SEQUENCE [LARGE SCALE GENOMIC DNA]</scope>
    <source>
        <strain evidence="3">C296001</strain>
    </source>
</reference>
<keyword evidence="3" id="KW-1185">Reference proteome</keyword>
<protein>
    <recommendedName>
        <fullName evidence="1">NADPH-dependent FMN reductase-like domain-containing protein</fullName>
    </recommendedName>
</protein>
<dbReference type="SUPFAM" id="SSF52218">
    <property type="entry name" value="Flavoproteins"/>
    <property type="match status" value="1"/>
</dbReference>
<dbReference type="RefSeq" id="WP_050671240.1">
    <property type="nucleotide sequence ID" value="NZ_LAIR01000002.1"/>
</dbReference>
<dbReference type="GO" id="GO:0016491">
    <property type="term" value="F:oxidoreductase activity"/>
    <property type="evidence" value="ECO:0007669"/>
    <property type="project" value="InterPro"/>
</dbReference>
<proteinExistence type="predicted"/>
<evidence type="ECO:0000259" key="1">
    <source>
        <dbReference type="Pfam" id="PF03358"/>
    </source>
</evidence>
<dbReference type="PANTHER" id="PTHR30543">
    <property type="entry name" value="CHROMATE REDUCTASE"/>
    <property type="match status" value="1"/>
</dbReference>